<dbReference type="InterPro" id="IPR029044">
    <property type="entry name" value="Nucleotide-diphossugar_trans"/>
</dbReference>
<evidence type="ECO:0000313" key="3">
    <source>
        <dbReference type="Proteomes" id="UP000808914"/>
    </source>
</evidence>
<feature type="domain" description="Glycosyltransferase 2-like" evidence="1">
    <location>
        <begin position="4"/>
        <end position="116"/>
    </location>
</feature>
<reference evidence="2 3" key="1">
    <citation type="submission" date="2021-01" db="EMBL/GenBank/DDBJ databases">
        <title>Genomic Encyclopedia of Type Strains, Phase IV (KMG-IV): sequencing the most valuable type-strain genomes for metagenomic binning, comparative biology and taxonomic classification.</title>
        <authorList>
            <person name="Goeker M."/>
        </authorList>
    </citation>
    <scope>NUCLEOTIDE SEQUENCE [LARGE SCALE GENOMIC DNA]</scope>
    <source>
        <strain evidence="2 3">DSM 28236</strain>
    </source>
</reference>
<dbReference type="PANTHER" id="PTHR43179:SF7">
    <property type="entry name" value="RHAMNOSYLTRANSFERASE WBBL"/>
    <property type="match status" value="1"/>
</dbReference>
<dbReference type="Pfam" id="PF00535">
    <property type="entry name" value="Glycos_transf_2"/>
    <property type="match status" value="1"/>
</dbReference>
<protein>
    <submittedName>
        <fullName evidence="2">GT2 family glycosyltransferase</fullName>
    </submittedName>
</protein>
<gene>
    <name evidence="2" type="ORF">JOD45_003255</name>
</gene>
<accession>A0ABS2Q4Z4</accession>
<evidence type="ECO:0000313" key="2">
    <source>
        <dbReference type="EMBL" id="MBM7647020.1"/>
    </source>
</evidence>
<dbReference type="EMBL" id="JAFBER010000039">
    <property type="protein sequence ID" value="MBM7647020.1"/>
    <property type="molecule type" value="Genomic_DNA"/>
</dbReference>
<dbReference type="Gene3D" id="3.90.550.10">
    <property type="entry name" value="Spore Coat Polysaccharide Biosynthesis Protein SpsA, Chain A"/>
    <property type="match status" value="1"/>
</dbReference>
<organism evidence="2 3">
    <name type="scientific">Scopulibacillus daqui</name>
    <dbReference type="NCBI Taxonomy" id="1469162"/>
    <lineage>
        <taxon>Bacteria</taxon>
        <taxon>Bacillati</taxon>
        <taxon>Bacillota</taxon>
        <taxon>Bacilli</taxon>
        <taxon>Bacillales</taxon>
        <taxon>Sporolactobacillaceae</taxon>
        <taxon>Scopulibacillus</taxon>
    </lineage>
</organism>
<dbReference type="InterPro" id="IPR001173">
    <property type="entry name" value="Glyco_trans_2-like"/>
</dbReference>
<keyword evidence="3" id="KW-1185">Reference proteome</keyword>
<proteinExistence type="predicted"/>
<dbReference type="CDD" id="cd04186">
    <property type="entry name" value="GT_2_like_c"/>
    <property type="match status" value="1"/>
</dbReference>
<name>A0ABS2Q4Z4_9BACL</name>
<dbReference type="SUPFAM" id="SSF53448">
    <property type="entry name" value="Nucleotide-diphospho-sugar transferases"/>
    <property type="match status" value="1"/>
</dbReference>
<evidence type="ECO:0000259" key="1">
    <source>
        <dbReference type="Pfam" id="PF00535"/>
    </source>
</evidence>
<sequence length="166" mass="18663">MKTSIIILTHNKLEMTKRCLESIYKHTPENIELIVVDNASNDGTVEYLKEQQDIKVIFNNENAGFPKGCNQGAAIAAGDNILFLNNDTVVTEKWLGNMLRVLNSSDKIGMVGPVSNYCSYPQQVSVTYQGLDELEDFAREYVQTHEGQTIPYPRLVGFCLLVKKVF</sequence>
<comment type="caution">
    <text evidence="2">The sequence shown here is derived from an EMBL/GenBank/DDBJ whole genome shotgun (WGS) entry which is preliminary data.</text>
</comment>
<dbReference type="Proteomes" id="UP000808914">
    <property type="component" value="Unassembled WGS sequence"/>
</dbReference>
<dbReference type="RefSeq" id="WP_239549327.1">
    <property type="nucleotide sequence ID" value="NZ_JAFBER010000039.1"/>
</dbReference>
<dbReference type="PANTHER" id="PTHR43179">
    <property type="entry name" value="RHAMNOSYLTRANSFERASE WBBL"/>
    <property type="match status" value="1"/>
</dbReference>